<dbReference type="GO" id="GO:0006270">
    <property type="term" value="P:DNA replication initiation"/>
    <property type="evidence" value="ECO:0007669"/>
    <property type="project" value="TreeGrafter"/>
</dbReference>
<reference evidence="4" key="1">
    <citation type="submission" date="2020-08" db="EMBL/GenBank/DDBJ databases">
        <title>Plant Genome Project.</title>
        <authorList>
            <person name="Zhang R.-G."/>
        </authorList>
    </citation>
    <scope>NUCLEOTIDE SEQUENCE</scope>
    <source>
        <strain evidence="4">WSP0</strain>
        <tissue evidence="4">Leaf</tissue>
    </source>
</reference>
<keyword evidence="2" id="KW-0539">Nucleus</keyword>
<dbReference type="Pfam" id="PF22062">
    <property type="entry name" value="OB_DPOA2"/>
    <property type="match status" value="1"/>
</dbReference>
<comment type="subcellular location">
    <subcellularLocation>
        <location evidence="1">Nucleus</location>
    </subcellularLocation>
</comment>
<evidence type="ECO:0000313" key="5">
    <source>
        <dbReference type="Proteomes" id="UP000823749"/>
    </source>
</evidence>
<evidence type="ECO:0000313" key="4">
    <source>
        <dbReference type="EMBL" id="KAG5557026.1"/>
    </source>
</evidence>
<dbReference type="InterPro" id="IPR054300">
    <property type="entry name" value="OB_DPOA2"/>
</dbReference>
<evidence type="ECO:0000259" key="3">
    <source>
        <dbReference type="Pfam" id="PF22062"/>
    </source>
</evidence>
<dbReference type="InterPro" id="IPR016722">
    <property type="entry name" value="DNA_pol_alpha_bsu"/>
</dbReference>
<feature type="domain" description="DNA polymerase alpha subunit B OB" evidence="3">
    <location>
        <begin position="37"/>
        <end position="100"/>
    </location>
</feature>
<organism evidence="4 5">
    <name type="scientific">Rhododendron griersonianum</name>
    <dbReference type="NCBI Taxonomy" id="479676"/>
    <lineage>
        <taxon>Eukaryota</taxon>
        <taxon>Viridiplantae</taxon>
        <taxon>Streptophyta</taxon>
        <taxon>Embryophyta</taxon>
        <taxon>Tracheophyta</taxon>
        <taxon>Spermatophyta</taxon>
        <taxon>Magnoliopsida</taxon>
        <taxon>eudicotyledons</taxon>
        <taxon>Gunneridae</taxon>
        <taxon>Pentapetalae</taxon>
        <taxon>asterids</taxon>
        <taxon>Ericales</taxon>
        <taxon>Ericaceae</taxon>
        <taxon>Ericoideae</taxon>
        <taxon>Rhodoreae</taxon>
        <taxon>Rhododendron</taxon>
    </lineage>
</organism>
<evidence type="ECO:0000256" key="1">
    <source>
        <dbReference type="ARBA" id="ARBA00004123"/>
    </source>
</evidence>
<dbReference type="EMBL" id="JACTNZ010000003">
    <property type="protein sequence ID" value="KAG5557026.1"/>
    <property type="molecule type" value="Genomic_DNA"/>
</dbReference>
<protein>
    <recommendedName>
        <fullName evidence="3">DNA polymerase alpha subunit B OB domain-containing protein</fullName>
    </recommendedName>
</protein>
<dbReference type="PANTHER" id="PTHR23061:SF12">
    <property type="entry name" value="DNA POLYMERASE ALPHA SUBUNIT B"/>
    <property type="match status" value="1"/>
</dbReference>
<accession>A0AAV6KX68</accession>
<proteinExistence type="predicted"/>
<name>A0AAV6KX68_9ERIC</name>
<gene>
    <name evidence="4" type="ORF">RHGRI_007318</name>
</gene>
<evidence type="ECO:0000256" key="2">
    <source>
        <dbReference type="ARBA" id="ARBA00023242"/>
    </source>
</evidence>
<comment type="caution">
    <text evidence="4">The sequence shown here is derived from an EMBL/GenBank/DDBJ whole genome shotgun (WGS) entry which is preliminary data.</text>
</comment>
<dbReference type="AlphaFoldDB" id="A0AAV6KX68"/>
<keyword evidence="5" id="KW-1185">Reference proteome</keyword>
<sequence>MRVQPSARCSLMIHGSQLEPGCRFMYDKIEDKFNFLENRIRKHATALVASGLCEEVKDPRVVSQESVFAVGMICCDEEGRLKEKPVLLQSSVEHSGGQHVVGVEGHNPSGHCLIASKVIDYVPMSVPSDEYLHPTKKQAFENTCEGVAAILVIKCCIERRPDINILMTMTTLSAFHCFLGKWGKKAAEATKKAEDPVGDMWQHCTMYGGLIDARFKSQDHGVKSAPPHSTIEKTFGGNHISTTTTQFRIWLCTMR</sequence>
<dbReference type="GO" id="GO:0005658">
    <property type="term" value="C:alpha DNA polymerase:primase complex"/>
    <property type="evidence" value="ECO:0007669"/>
    <property type="project" value="TreeGrafter"/>
</dbReference>
<dbReference type="Proteomes" id="UP000823749">
    <property type="component" value="Chromosome 3"/>
</dbReference>
<dbReference type="PANTHER" id="PTHR23061">
    <property type="entry name" value="DNA POLYMERASE 2 ALPHA 70 KDA SUBUNIT"/>
    <property type="match status" value="1"/>
</dbReference>